<protein>
    <recommendedName>
        <fullName evidence="3">HTH cro/C1-type domain-containing protein</fullName>
    </recommendedName>
</protein>
<dbReference type="Proteomes" id="UP001242045">
    <property type="component" value="Unassembled WGS sequence"/>
</dbReference>
<dbReference type="RefSeq" id="WP_307683622.1">
    <property type="nucleotide sequence ID" value="NZ_JAUSRD010000001.1"/>
</dbReference>
<organism evidence="1 2">
    <name type="scientific">Variovorax boronicumulans</name>
    <dbReference type="NCBI Taxonomy" id="436515"/>
    <lineage>
        <taxon>Bacteria</taxon>
        <taxon>Pseudomonadati</taxon>
        <taxon>Pseudomonadota</taxon>
        <taxon>Betaproteobacteria</taxon>
        <taxon>Burkholderiales</taxon>
        <taxon>Comamonadaceae</taxon>
        <taxon>Variovorax</taxon>
    </lineage>
</organism>
<dbReference type="AlphaFoldDB" id="A0AAW8CRR9"/>
<evidence type="ECO:0000313" key="2">
    <source>
        <dbReference type="Proteomes" id="UP001242045"/>
    </source>
</evidence>
<evidence type="ECO:0000313" key="1">
    <source>
        <dbReference type="EMBL" id="MDP9891248.1"/>
    </source>
</evidence>
<gene>
    <name evidence="1" type="ORF">J2W31_000344</name>
</gene>
<reference evidence="1" key="1">
    <citation type="submission" date="2023-07" db="EMBL/GenBank/DDBJ databases">
        <title>Sorghum-associated microbial communities from plants grown in Nebraska, USA.</title>
        <authorList>
            <person name="Schachtman D."/>
        </authorList>
    </citation>
    <scope>NUCLEOTIDE SEQUENCE</scope>
    <source>
        <strain evidence="1">DS3754</strain>
    </source>
</reference>
<accession>A0AAW8CRR9</accession>
<evidence type="ECO:0008006" key="3">
    <source>
        <dbReference type="Google" id="ProtNLM"/>
    </source>
</evidence>
<sequence>MRAYIAFRVQEQRLNAASLAGKMDLSPSTLSRKLNQNEGDTQRFNCDDLEAYIKETKDIGAVMAYLASKFVETPEARKDRALTRVEAASAAFEAAVAAFKAAQ</sequence>
<name>A0AAW8CRR9_9BURK</name>
<dbReference type="EMBL" id="JAUSRD010000001">
    <property type="protein sequence ID" value="MDP9891248.1"/>
    <property type="molecule type" value="Genomic_DNA"/>
</dbReference>
<proteinExistence type="predicted"/>
<comment type="caution">
    <text evidence="1">The sequence shown here is derived from an EMBL/GenBank/DDBJ whole genome shotgun (WGS) entry which is preliminary data.</text>
</comment>